<dbReference type="GO" id="GO:0031261">
    <property type="term" value="C:DNA replication preinitiation complex"/>
    <property type="evidence" value="ECO:0007669"/>
    <property type="project" value="TreeGrafter"/>
</dbReference>
<dbReference type="AlphaFoldDB" id="V6TH16"/>
<dbReference type="VEuPathDB" id="GiardiaDB:GL50803_00137731"/>
<evidence type="ECO:0000256" key="6">
    <source>
        <dbReference type="SAM" id="MobiDB-lite"/>
    </source>
</evidence>
<dbReference type="GO" id="GO:1902977">
    <property type="term" value="P:mitotic DNA replication preinitiation complex assembly"/>
    <property type="evidence" value="ECO:0007669"/>
    <property type="project" value="TreeGrafter"/>
</dbReference>
<evidence type="ECO:0000256" key="1">
    <source>
        <dbReference type="ARBA" id="ARBA00004123"/>
    </source>
</evidence>
<keyword evidence="3" id="KW-0235">DNA replication</keyword>
<feature type="compositionally biased region" description="Basic and acidic residues" evidence="6">
    <location>
        <begin position="1026"/>
        <end position="1041"/>
    </location>
</feature>
<evidence type="ECO:0000256" key="5">
    <source>
        <dbReference type="ARBA" id="ARBA00023306"/>
    </source>
</evidence>
<keyword evidence="4" id="KW-0539">Nucleus</keyword>
<dbReference type="EMBL" id="AHGT01000024">
    <property type="protein sequence ID" value="ESU37642.1"/>
    <property type="molecule type" value="Genomic_DNA"/>
</dbReference>
<comment type="caution">
    <text evidence="7">The sequence shown here is derived from an EMBL/GenBank/DDBJ whole genome shotgun (WGS) entry which is preliminary data.</text>
</comment>
<feature type="region of interest" description="Disordered" evidence="6">
    <location>
        <begin position="1026"/>
        <end position="1067"/>
    </location>
</feature>
<feature type="compositionally biased region" description="Basic and acidic residues" evidence="6">
    <location>
        <begin position="183"/>
        <end position="193"/>
    </location>
</feature>
<dbReference type="VEuPathDB" id="GiardiaDB:DHA2_152689"/>
<dbReference type="PANTHER" id="PTHR10507:SF0">
    <property type="entry name" value="CELL DIVISION CONTROL PROTEIN 45 HOMOLOG"/>
    <property type="match status" value="1"/>
</dbReference>
<dbReference type="Pfam" id="PF02724">
    <property type="entry name" value="CDC45"/>
    <property type="match status" value="1"/>
</dbReference>
<evidence type="ECO:0000256" key="2">
    <source>
        <dbReference type="ARBA" id="ARBA00010727"/>
    </source>
</evidence>
<reference evidence="8" key="1">
    <citation type="submission" date="2012-02" db="EMBL/GenBank/DDBJ databases">
        <title>Genome sequencing of Giardia lamblia Genotypes A2 and B isolates (DH and GS) and comparative analysis with the genomes of Genotypes A1 and E (WB and Pig).</title>
        <authorList>
            <person name="Adam R."/>
            <person name="Dahlstrom E."/>
            <person name="Martens C."/>
            <person name="Bruno D."/>
            <person name="Barbian K."/>
            <person name="Porcella S.F."/>
            <person name="Nash T."/>
        </authorList>
    </citation>
    <scope>NUCLEOTIDE SEQUENCE</scope>
    <source>
        <strain evidence="8">DH</strain>
    </source>
</reference>
<dbReference type="GO" id="GO:0003688">
    <property type="term" value="F:DNA replication origin binding"/>
    <property type="evidence" value="ECO:0007669"/>
    <property type="project" value="TreeGrafter"/>
</dbReference>
<proteinExistence type="inferred from homology"/>
<dbReference type="VEuPathDB" id="GiardiaDB:QR46_1520"/>
<dbReference type="GO" id="GO:0000727">
    <property type="term" value="P:double-strand break repair via break-induced replication"/>
    <property type="evidence" value="ECO:0007669"/>
    <property type="project" value="TreeGrafter"/>
</dbReference>
<reference evidence="7 8" key="2">
    <citation type="journal article" date="2013" name="Genome Biol. Evol.">
        <title>Genome sequencing of Giardia lamblia genotypes A2 and B isolates (DH and GS) and comparative analysis with the genomes of genotypes A1 and E (WB and Pig).</title>
        <authorList>
            <person name="Adam R.D."/>
            <person name="Dahlstrom E.W."/>
            <person name="Martens C.A."/>
            <person name="Bruno D.P."/>
            <person name="Barbian K.D."/>
            <person name="Ricklefs S.M."/>
            <person name="Hernandez M.M."/>
            <person name="Narla N.P."/>
            <person name="Patel R.B."/>
            <person name="Porcella S.F."/>
            <person name="Nash T.E."/>
        </authorList>
    </citation>
    <scope>NUCLEOTIDE SEQUENCE [LARGE SCALE GENOMIC DNA]</scope>
    <source>
        <strain evidence="7 8">DH</strain>
    </source>
</reference>
<dbReference type="InterPro" id="IPR003874">
    <property type="entry name" value="CDC45"/>
</dbReference>
<comment type="subcellular location">
    <subcellularLocation>
        <location evidence="1">Nucleus</location>
    </subcellularLocation>
</comment>
<feature type="compositionally biased region" description="Basic and acidic residues" evidence="6">
    <location>
        <begin position="283"/>
        <end position="304"/>
    </location>
</feature>
<organism evidence="7 8">
    <name type="scientific">Giardia intestinalis</name>
    <name type="common">Giardia lamblia</name>
    <dbReference type="NCBI Taxonomy" id="5741"/>
    <lineage>
        <taxon>Eukaryota</taxon>
        <taxon>Metamonada</taxon>
        <taxon>Diplomonadida</taxon>
        <taxon>Hexamitidae</taxon>
        <taxon>Giardiinae</taxon>
        <taxon>Giardia</taxon>
    </lineage>
</organism>
<dbReference type="GO" id="GO:0003697">
    <property type="term" value="F:single-stranded DNA binding"/>
    <property type="evidence" value="ECO:0007669"/>
    <property type="project" value="TreeGrafter"/>
</dbReference>
<name>V6TH16_GIAIN</name>
<evidence type="ECO:0000313" key="7">
    <source>
        <dbReference type="EMBL" id="ESU37642.1"/>
    </source>
</evidence>
<protein>
    <recommendedName>
        <fullName evidence="9">CDC45-like protein</fullName>
    </recommendedName>
</protein>
<evidence type="ECO:0008006" key="9">
    <source>
        <dbReference type="Google" id="ProtNLM"/>
    </source>
</evidence>
<keyword evidence="5" id="KW-0131">Cell cycle</keyword>
<feature type="compositionally biased region" description="Basic and acidic residues" evidence="6">
    <location>
        <begin position="211"/>
        <end position="221"/>
    </location>
</feature>
<evidence type="ECO:0000313" key="8">
    <source>
        <dbReference type="Proteomes" id="UP000018320"/>
    </source>
</evidence>
<dbReference type="PANTHER" id="PTHR10507">
    <property type="entry name" value="CDC45-RELATED PROTEIN"/>
    <property type="match status" value="1"/>
</dbReference>
<feature type="region of interest" description="Disordered" evidence="6">
    <location>
        <begin position="183"/>
        <end position="307"/>
    </location>
</feature>
<comment type="similarity">
    <text evidence="2">Belongs to the CDC45 family.</text>
</comment>
<sequence length="1067" mass="119557">MSWPPKSPSQRQALVGFCLLESLLERHLMLLDSFQFHAHMKGFPNVAVAFRLDVDALASVALLRLFFRMHHIPFSVYPTYTDFHLLSLLETLSQMTSLKAEPNDRVVMLINAGATQDLTQYESLRIYVIDYFRPASLANVASQHVFLFDEGLILGSLLLSFFPQKATRILHEAMLSIRLNKAREGENAPHSQKDEEDSTNTIDTKSYRRVRREDKEREQPDHVYPAQDQSLSDDQDTETSESTDAPQHHPFDGSDTDFINVPAAPSQSGKLGLLLDDPIDQDISPHGEPEYSDSVNKESTEESVHSSLQDGAQLSFVSDDTHLTDVSMGATHRQVDVLLKEAELHSHESRRHLSTSFNAQAHPFKYSDMTRQSESQGDSVQDDRQDAVAAAFALLQEKAVSTSSITELATLQVLYCKLSAEDFTHIYRVLSSTISHPSSAQVAMTAEYMKLRAIASPSAILLYNILSEEAKTGLFMNRSLMVSIQWHAMTGAAGAFIMQRCSLNAVKDLLTSCMNTLQLKEKHFTSTLSVSQYTAGAKNLSLEEVIANSQRNGSLDMHANAPKFTTYSDPEPSVGSAVGNEDSLHSILSQSSRLSSLLNTNDTGPAFTKSMQASLPLHDPLPYVVVNDPFLYCLRMTSLYNALCFTNSSLLRAVFDSYVSNRKSLQTATTANMVSFFCNINGFGPDLYQKSWSEQDNNARFFILSQYTASIRKTSAPWRSIPFVPNMVYTTETNVEISAFDMAYLLEGLMMLLPPSHTHKPDRAEPEDNNGNTQVPLVVCDDLTHAQLLTMMYKCAFAGPDEILELSTTRRFATIFQRILDTRSEILQHAQKSYLFYRQRYRKIDPIPGVHVSELPVASLSHSLLYFSKVVAEFRLLCVHRHLQSLSRSPISFRFRYGHKDLQVILPSVSSRDAGRWRRYTHISPKQSFEDTLQRQSVILVFKGPDYALASGASARLSLFDAWLANSLPPIREILTKKGVFTESCVEHDAFVVTVPLQMTFTILPVIKGFMAANLEVENAQIKKIVDQKESSKHEKHKQGVDADNEDEQAKQESEADDICVDEGVSK</sequence>
<gene>
    <name evidence="7" type="ORF">DHA2_152689</name>
</gene>
<evidence type="ECO:0000256" key="4">
    <source>
        <dbReference type="ARBA" id="ARBA00023242"/>
    </source>
</evidence>
<dbReference type="GO" id="GO:0006270">
    <property type="term" value="P:DNA replication initiation"/>
    <property type="evidence" value="ECO:0007669"/>
    <property type="project" value="InterPro"/>
</dbReference>
<evidence type="ECO:0000256" key="3">
    <source>
        <dbReference type="ARBA" id="ARBA00022705"/>
    </source>
</evidence>
<dbReference type="GO" id="GO:0003682">
    <property type="term" value="F:chromatin binding"/>
    <property type="evidence" value="ECO:0007669"/>
    <property type="project" value="TreeGrafter"/>
</dbReference>
<dbReference type="Proteomes" id="UP000018320">
    <property type="component" value="Unassembled WGS sequence"/>
</dbReference>
<accession>V6TH16</accession>
<feature type="compositionally biased region" description="Acidic residues" evidence="6">
    <location>
        <begin position="231"/>
        <end position="241"/>
    </location>
</feature>
<dbReference type="VEuPathDB" id="GiardiaDB:GL50581_4155"/>